<dbReference type="InterPro" id="IPR004090">
    <property type="entry name" value="Chemotax_Me-accpt_rcpt"/>
</dbReference>
<reference evidence="7 8" key="1">
    <citation type="journal article" date="2013" name="Int. J. Syst. Evol. Microbiol.">
        <title>Sphingomonas kyungheensis sp. nov., a bacterium with ginsenoside-converting activity isolated from soil of a ginseng field.</title>
        <authorList>
            <person name="Son H.M."/>
            <person name="Yang J.E."/>
            <person name="Park Y."/>
            <person name="Han C.K."/>
            <person name="Kim S.G."/>
            <person name="Kook M."/>
            <person name="Yi T.H."/>
        </authorList>
    </citation>
    <scope>NUCLEOTIDE SEQUENCE [LARGE SCALE GENOMIC DNA]</scope>
    <source>
        <strain evidence="7 8">LMG 26582</strain>
    </source>
</reference>
<evidence type="ECO:0000256" key="1">
    <source>
        <dbReference type="ARBA" id="ARBA00022500"/>
    </source>
</evidence>
<dbReference type="PROSITE" id="PS50885">
    <property type="entry name" value="HAMP"/>
    <property type="match status" value="2"/>
</dbReference>
<feature type="domain" description="HAMP" evidence="6">
    <location>
        <begin position="208"/>
        <end position="261"/>
    </location>
</feature>
<organism evidence="7 8">
    <name type="scientific">Sphingomonas kyungheensis</name>
    <dbReference type="NCBI Taxonomy" id="1069987"/>
    <lineage>
        <taxon>Bacteria</taxon>
        <taxon>Pseudomonadati</taxon>
        <taxon>Pseudomonadota</taxon>
        <taxon>Alphaproteobacteria</taxon>
        <taxon>Sphingomonadales</taxon>
        <taxon>Sphingomonadaceae</taxon>
        <taxon>Sphingomonas</taxon>
    </lineage>
</organism>
<feature type="domain" description="Methyl-accepting transducer" evidence="5">
    <location>
        <begin position="321"/>
        <end position="550"/>
    </location>
</feature>
<protein>
    <submittedName>
        <fullName evidence="7">Methyl-accepting chemotaxis protein</fullName>
    </submittedName>
</protein>
<evidence type="ECO:0000313" key="8">
    <source>
        <dbReference type="Proteomes" id="UP001367771"/>
    </source>
</evidence>
<dbReference type="Gene3D" id="1.10.287.950">
    <property type="entry name" value="Methyl-accepting chemotaxis protein"/>
    <property type="match status" value="1"/>
</dbReference>
<dbReference type="SUPFAM" id="SSF158472">
    <property type="entry name" value="HAMP domain-like"/>
    <property type="match status" value="1"/>
</dbReference>
<dbReference type="InterPro" id="IPR051310">
    <property type="entry name" value="MCP_chemotaxis"/>
</dbReference>
<dbReference type="CDD" id="cd06225">
    <property type="entry name" value="HAMP"/>
    <property type="match status" value="2"/>
</dbReference>
<keyword evidence="4" id="KW-0472">Membrane</keyword>
<keyword evidence="3" id="KW-0807">Transducer</keyword>
<evidence type="ECO:0000256" key="3">
    <source>
        <dbReference type="PROSITE-ProRule" id="PRU00284"/>
    </source>
</evidence>
<dbReference type="PRINTS" id="PR00260">
    <property type="entry name" value="CHEMTRNSDUCR"/>
</dbReference>
<dbReference type="SMART" id="SM00283">
    <property type="entry name" value="MA"/>
    <property type="match status" value="1"/>
</dbReference>
<dbReference type="PANTHER" id="PTHR43531:SF11">
    <property type="entry name" value="METHYL-ACCEPTING CHEMOTAXIS PROTEIN 3"/>
    <property type="match status" value="1"/>
</dbReference>
<dbReference type="InterPro" id="IPR003660">
    <property type="entry name" value="HAMP_dom"/>
</dbReference>
<dbReference type="CDD" id="cd11386">
    <property type="entry name" value="MCP_signal"/>
    <property type="match status" value="1"/>
</dbReference>
<dbReference type="EMBL" id="JBBBDM010000003">
    <property type="protein sequence ID" value="MEI5687443.1"/>
    <property type="molecule type" value="Genomic_DNA"/>
</dbReference>
<dbReference type="PANTHER" id="PTHR43531">
    <property type="entry name" value="PROTEIN ICFG"/>
    <property type="match status" value="1"/>
</dbReference>
<dbReference type="RefSeq" id="WP_336545201.1">
    <property type="nucleotide sequence ID" value="NZ_JBBBDM010000003.1"/>
</dbReference>
<comment type="caution">
    <text evidence="7">The sequence shown here is derived from an EMBL/GenBank/DDBJ whole genome shotgun (WGS) entry which is preliminary data.</text>
</comment>
<dbReference type="Pfam" id="PF00672">
    <property type="entry name" value="HAMP"/>
    <property type="match status" value="2"/>
</dbReference>
<proteinExistence type="inferred from homology"/>
<keyword evidence="4" id="KW-1133">Transmembrane helix</keyword>
<dbReference type="Gene3D" id="6.10.340.10">
    <property type="match status" value="1"/>
</dbReference>
<evidence type="ECO:0000256" key="2">
    <source>
        <dbReference type="ARBA" id="ARBA00029447"/>
    </source>
</evidence>
<keyword evidence="8" id="KW-1185">Reference proteome</keyword>
<comment type="similarity">
    <text evidence="2">Belongs to the methyl-accepting chemotaxis (MCP) protein family.</text>
</comment>
<dbReference type="Pfam" id="PF00015">
    <property type="entry name" value="MCPsignal"/>
    <property type="match status" value="1"/>
</dbReference>
<evidence type="ECO:0000259" key="6">
    <source>
        <dbReference type="PROSITE" id="PS50885"/>
    </source>
</evidence>
<feature type="domain" description="HAMP" evidence="6">
    <location>
        <begin position="264"/>
        <end position="316"/>
    </location>
</feature>
<keyword evidence="1" id="KW-0145">Chemotaxis</keyword>
<dbReference type="SUPFAM" id="SSF58104">
    <property type="entry name" value="Methyl-accepting chemotaxis protein (MCP) signaling domain"/>
    <property type="match status" value="1"/>
</dbReference>
<feature type="transmembrane region" description="Helical" evidence="4">
    <location>
        <begin position="184"/>
        <end position="207"/>
    </location>
</feature>
<evidence type="ECO:0000259" key="5">
    <source>
        <dbReference type="PROSITE" id="PS50111"/>
    </source>
</evidence>
<dbReference type="SMART" id="SM00304">
    <property type="entry name" value="HAMP"/>
    <property type="match status" value="2"/>
</dbReference>
<gene>
    <name evidence="7" type="ORF">V8201_10185</name>
</gene>
<dbReference type="Proteomes" id="UP001367771">
    <property type="component" value="Unassembled WGS sequence"/>
</dbReference>
<feature type="transmembrane region" description="Helical" evidence="4">
    <location>
        <begin position="7"/>
        <end position="27"/>
    </location>
</feature>
<dbReference type="PROSITE" id="PS50111">
    <property type="entry name" value="CHEMOTAXIS_TRANSDUC_2"/>
    <property type="match status" value="1"/>
</dbReference>
<dbReference type="InterPro" id="IPR004089">
    <property type="entry name" value="MCPsignal_dom"/>
</dbReference>
<accession>A0ABU8H392</accession>
<name>A0ABU8H392_9SPHN</name>
<sequence length="606" mass="64383">MDIQRRCQIAGTIAIVSVIVCGIIAGVEINTIRVGGPIQARNHEISELDADVLPPPAYIVEAFLETTLLARNPAALARHEAVLARKERDFRVSVARWQASQLSTTAIGAPFQQATAAADQFWTKLDQVMLPALHRGDRQAASQSYMRLTALYDRHRHAIDRVVTAANRVRSDLMAHNAYTLGRAIALLTLIGLLLIAATIAGILYLLRAVLRPIGETALAMQRMAGGDLQLTLAGGDRRDEIGTMVQAVEVFRAAAQAERANARKQEIVVRELATALGQLGDGNLSYRIGDGLPEEYRELARSFDRSTERLTQALTRVADAAMRVKVSTTELRSSSDDLSIRTEQQAAALEQTAAAIHQITASVGEAAQGATRTDTIVRTVRKQTEHSSDVVRRAIEAMAKIERSSNEISEIISVIDGIAFQTNLLALNAGVEAARAGDAGRGFAVVAQEVRALAQRSAEAAKDVKSRVTASGALVHDGVDLVTETGEALETIFARIGEVSGLVSGIAQSADEQARGLNQVNVAVGEMDGVTQQNAAMVEQATAAARALAAEADALARDAGSFRLSQAGASAMPPPVRELRPTMPPAAVVAALARPGNDNPALAAR</sequence>
<keyword evidence="4" id="KW-0812">Transmembrane</keyword>
<evidence type="ECO:0000256" key="4">
    <source>
        <dbReference type="SAM" id="Phobius"/>
    </source>
</evidence>
<evidence type="ECO:0000313" key="7">
    <source>
        <dbReference type="EMBL" id="MEI5687443.1"/>
    </source>
</evidence>